<sequence>MKKTILISNITIADSVEKSFIGDILLEDGKITEAASSLPKNADIHIDASGKNWTVVPGFIDVHIHGAAGFDVMDATKEALSGMASALPREGTTCFLATTMTQSKEAISKALQNASFFQAEETQAEMVGIHLEGPFISEKQPGAQPVEHITPPSEALFQKWQKLSGNRIKLVTMAPETEGGIHFIEQVTADGVLVSIGHSDGTWQEMQQALQAGASHVTHLYNQMSPFHHRDPGVVGTALTEDRLSVEIIADFIHSHPKSVELAFRQKGAERLILITDAMRAKGLEPGIYDLAGQDVLVTETDARLQSGALAGSILTMDTALRNVQSCTGCSISELVAMTSANAAKELGLSNKGSIRAGKDADLVILDESLNVQMTICRGTIAYIKEGHHEYRNS</sequence>
<dbReference type="SUPFAM" id="SSF51338">
    <property type="entry name" value="Composite domain of metallo-dependent hydrolases"/>
    <property type="match status" value="1"/>
</dbReference>
<evidence type="ECO:0000256" key="3">
    <source>
        <dbReference type="ARBA" id="ARBA00022801"/>
    </source>
</evidence>
<name>A0ABT8NE51_9BACL</name>
<dbReference type="PANTHER" id="PTHR11113:SF14">
    <property type="entry name" value="N-ACETYLGLUCOSAMINE-6-PHOSPHATE DEACETYLASE"/>
    <property type="match status" value="1"/>
</dbReference>
<evidence type="ECO:0000256" key="2">
    <source>
        <dbReference type="ARBA" id="ARBA00022723"/>
    </source>
</evidence>
<dbReference type="InterPro" id="IPR003764">
    <property type="entry name" value="GlcNAc_6-P_deAcase"/>
</dbReference>
<dbReference type="SUPFAM" id="SSF51556">
    <property type="entry name" value="Metallo-dependent hydrolases"/>
    <property type="match status" value="1"/>
</dbReference>
<proteinExistence type="inferred from homology"/>
<dbReference type="PANTHER" id="PTHR11113">
    <property type="entry name" value="N-ACETYLGLUCOSAMINE-6-PHOSPHATE DEACETYLASE"/>
    <property type="match status" value="1"/>
</dbReference>
<dbReference type="GO" id="GO:0008448">
    <property type="term" value="F:N-acetylglucosamine-6-phosphate deacetylase activity"/>
    <property type="evidence" value="ECO:0007669"/>
    <property type="project" value="UniProtKB-EC"/>
</dbReference>
<accession>A0ABT8NE51</accession>
<evidence type="ECO:0000313" key="8">
    <source>
        <dbReference type="Proteomes" id="UP001172142"/>
    </source>
</evidence>
<dbReference type="EMBL" id="JAUJWU010000003">
    <property type="protein sequence ID" value="MDN7246175.1"/>
    <property type="molecule type" value="Genomic_DNA"/>
</dbReference>
<dbReference type="RefSeq" id="WP_301856768.1">
    <property type="nucleotide sequence ID" value="NZ_JAUJWU010000003.1"/>
</dbReference>
<keyword evidence="4 5" id="KW-0119">Carbohydrate metabolism</keyword>
<evidence type="ECO:0000256" key="1">
    <source>
        <dbReference type="ARBA" id="ARBA00010716"/>
    </source>
</evidence>
<keyword evidence="2" id="KW-0479">Metal-binding</keyword>
<keyword evidence="3 5" id="KW-0378">Hydrolase</keyword>
<dbReference type="PIRSF" id="PIRSF038994">
    <property type="entry name" value="NagA"/>
    <property type="match status" value="1"/>
</dbReference>
<organism evidence="7 8">
    <name type="scientific">Planococcus shenhongbingii</name>
    <dbReference type="NCBI Taxonomy" id="3058398"/>
    <lineage>
        <taxon>Bacteria</taxon>
        <taxon>Bacillati</taxon>
        <taxon>Bacillota</taxon>
        <taxon>Bacilli</taxon>
        <taxon>Bacillales</taxon>
        <taxon>Caryophanaceae</taxon>
        <taxon>Planococcus</taxon>
    </lineage>
</organism>
<protein>
    <submittedName>
        <fullName evidence="7">N-acetylglucosamine-6-phosphate deacetylase</fullName>
        <ecNumber evidence="7">3.5.1.25</ecNumber>
    </submittedName>
</protein>
<comment type="similarity">
    <text evidence="1 5">Belongs to the metallo-dependent hydrolases superfamily. NagA family.</text>
</comment>
<dbReference type="InterPro" id="IPR006680">
    <property type="entry name" value="Amidohydro-rel"/>
</dbReference>
<evidence type="ECO:0000259" key="6">
    <source>
        <dbReference type="Pfam" id="PF01979"/>
    </source>
</evidence>
<evidence type="ECO:0000256" key="4">
    <source>
        <dbReference type="ARBA" id="ARBA00023277"/>
    </source>
</evidence>
<reference evidence="7 8" key="1">
    <citation type="submission" date="2023-07" db="EMBL/GenBank/DDBJ databases">
        <title>Novel species in genus Planococcus.</title>
        <authorList>
            <person name="Ning S."/>
        </authorList>
    </citation>
    <scope>NUCLEOTIDE SEQUENCE [LARGE SCALE GENOMIC DNA]</scope>
    <source>
        <strain evidence="7 8">N017</strain>
    </source>
</reference>
<dbReference type="Pfam" id="PF01979">
    <property type="entry name" value="Amidohydro_1"/>
    <property type="match status" value="1"/>
</dbReference>
<evidence type="ECO:0000313" key="7">
    <source>
        <dbReference type="EMBL" id="MDN7246175.1"/>
    </source>
</evidence>
<dbReference type="Gene3D" id="3.20.20.140">
    <property type="entry name" value="Metal-dependent hydrolases"/>
    <property type="match status" value="1"/>
</dbReference>
<dbReference type="InterPro" id="IPR032466">
    <property type="entry name" value="Metal_Hydrolase"/>
</dbReference>
<evidence type="ECO:0000256" key="5">
    <source>
        <dbReference type="PIRNR" id="PIRNR038994"/>
    </source>
</evidence>
<dbReference type="EC" id="3.5.1.25" evidence="7"/>
<dbReference type="Gene3D" id="2.30.40.10">
    <property type="entry name" value="Urease, subunit C, domain 1"/>
    <property type="match status" value="1"/>
</dbReference>
<dbReference type="NCBIfam" id="TIGR00221">
    <property type="entry name" value="nagA"/>
    <property type="match status" value="1"/>
</dbReference>
<dbReference type="CDD" id="cd00854">
    <property type="entry name" value="NagA"/>
    <property type="match status" value="1"/>
</dbReference>
<dbReference type="Proteomes" id="UP001172142">
    <property type="component" value="Unassembled WGS sequence"/>
</dbReference>
<dbReference type="InterPro" id="IPR011059">
    <property type="entry name" value="Metal-dep_hydrolase_composite"/>
</dbReference>
<gene>
    <name evidence="7" type="primary">nagA</name>
    <name evidence="7" type="ORF">QWY13_11830</name>
</gene>
<keyword evidence="8" id="KW-1185">Reference proteome</keyword>
<feature type="domain" description="Amidohydrolase-related" evidence="6">
    <location>
        <begin position="54"/>
        <end position="381"/>
    </location>
</feature>
<comment type="caution">
    <text evidence="7">The sequence shown here is derived from an EMBL/GenBank/DDBJ whole genome shotgun (WGS) entry which is preliminary data.</text>
</comment>